<dbReference type="SUPFAM" id="SSF57501">
    <property type="entry name" value="Cystine-knot cytokines"/>
    <property type="match status" value="1"/>
</dbReference>
<dbReference type="GO" id="GO:0045087">
    <property type="term" value="P:innate immune response"/>
    <property type="evidence" value="ECO:0007669"/>
    <property type="project" value="TreeGrafter"/>
</dbReference>
<dbReference type="GO" id="GO:0005121">
    <property type="term" value="F:Toll binding"/>
    <property type="evidence" value="ECO:0007669"/>
    <property type="project" value="TreeGrafter"/>
</dbReference>
<reference evidence="4" key="1">
    <citation type="journal article" date="2013" name="Genome Biol.">
        <title>Draft genome of the mountain pine beetle, Dendroctonus ponderosae Hopkins, a major forest pest.</title>
        <authorList>
            <person name="Keeling C.I."/>
            <person name="Yuen M.M."/>
            <person name="Liao N.Y."/>
            <person name="Docking T.R."/>
            <person name="Chan S.K."/>
            <person name="Taylor G.A."/>
            <person name="Palmquist D.L."/>
            <person name="Jackman S.D."/>
            <person name="Nguyen A."/>
            <person name="Li M."/>
            <person name="Henderson H."/>
            <person name="Janes J.K."/>
            <person name="Zhao Y."/>
            <person name="Pandoh P."/>
            <person name="Moore R."/>
            <person name="Sperling F.A."/>
            <person name="Huber D.P."/>
            <person name="Birol I."/>
            <person name="Jones S.J."/>
            <person name="Bohlmann J."/>
        </authorList>
    </citation>
    <scope>NUCLEOTIDE SEQUENCE</scope>
</reference>
<dbReference type="GO" id="GO:0005615">
    <property type="term" value="C:extracellular space"/>
    <property type="evidence" value="ECO:0007669"/>
    <property type="project" value="UniProtKB-ARBA"/>
</dbReference>
<gene>
    <name evidence="4" type="ORF">YQE_11631</name>
</gene>
<dbReference type="InterPro" id="IPR029034">
    <property type="entry name" value="Cystine-knot_cytokine"/>
</dbReference>
<evidence type="ECO:0000256" key="3">
    <source>
        <dbReference type="ARBA" id="ARBA00023180"/>
    </source>
</evidence>
<sequence length="248" mass="27705">CADRSIFRKSPSVLASVIFFVAVFAPGFQHSPALMDYYCQYSAFCVCVLSLLISSNALPNGKVNKSVSSHAKVQSNHTNQSGHRVVQKNTSSKPQVNLDYFLANDGLDPNYPLSEIQRFFQKHPEHKLFFKPSLPQIGNRGGWTNEDSENLCKVRRNPAYAPQVLANIQGAKKTIINQDDLKQHIPTERCINSNQSDYRCSNIRLGYRSICKQNFMSVKLATFNSTVGIAYDTFKVPSCCSCVLVEAP</sequence>
<dbReference type="HOGENOM" id="CLU_1122440_0_0_1"/>
<dbReference type="InterPro" id="IPR052444">
    <property type="entry name" value="Spz/Toll_ligand-like"/>
</dbReference>
<dbReference type="OrthoDB" id="6359065at2759"/>
<keyword evidence="1" id="KW-0732">Signal</keyword>
<accession>N6T2E2</accession>
<dbReference type="PANTHER" id="PTHR23199:SF12">
    <property type="entry name" value="NEUROTROPHIN 1-RELATED"/>
    <property type="match status" value="1"/>
</dbReference>
<evidence type="ECO:0000313" key="4">
    <source>
        <dbReference type="EMBL" id="ENN71708.1"/>
    </source>
</evidence>
<dbReference type="GO" id="GO:0008083">
    <property type="term" value="F:growth factor activity"/>
    <property type="evidence" value="ECO:0007669"/>
    <property type="project" value="TreeGrafter"/>
</dbReference>
<dbReference type="Pfam" id="PF16077">
    <property type="entry name" value="Spaetzle"/>
    <property type="match status" value="1"/>
</dbReference>
<feature type="non-terminal residue" evidence="4">
    <location>
        <position position="1"/>
    </location>
</feature>
<keyword evidence="2" id="KW-1015">Disulfide bond</keyword>
<dbReference type="GO" id="GO:0021556">
    <property type="term" value="P:central nervous system formation"/>
    <property type="evidence" value="ECO:0007669"/>
    <property type="project" value="TreeGrafter"/>
</dbReference>
<dbReference type="PANTHER" id="PTHR23199">
    <property type="entry name" value="NEUROTROPHIN 1-RELATED"/>
    <property type="match status" value="1"/>
</dbReference>
<evidence type="ECO:0000256" key="1">
    <source>
        <dbReference type="ARBA" id="ARBA00022729"/>
    </source>
</evidence>
<name>N6T2E2_DENPD</name>
<dbReference type="InterPro" id="IPR032104">
    <property type="entry name" value="Spaetzle"/>
</dbReference>
<protein>
    <submittedName>
        <fullName evidence="4">Uncharacterized protein</fullName>
    </submittedName>
</protein>
<dbReference type="EMBL" id="KB741259">
    <property type="protein sequence ID" value="ENN71708.1"/>
    <property type="molecule type" value="Genomic_DNA"/>
</dbReference>
<evidence type="ECO:0000256" key="2">
    <source>
        <dbReference type="ARBA" id="ARBA00023157"/>
    </source>
</evidence>
<proteinExistence type="predicted"/>
<dbReference type="AlphaFoldDB" id="N6T2E2"/>
<organism evidence="4">
    <name type="scientific">Dendroctonus ponderosae</name>
    <name type="common">Mountain pine beetle</name>
    <dbReference type="NCBI Taxonomy" id="77166"/>
    <lineage>
        <taxon>Eukaryota</taxon>
        <taxon>Metazoa</taxon>
        <taxon>Ecdysozoa</taxon>
        <taxon>Arthropoda</taxon>
        <taxon>Hexapoda</taxon>
        <taxon>Insecta</taxon>
        <taxon>Pterygota</taxon>
        <taxon>Neoptera</taxon>
        <taxon>Endopterygota</taxon>
        <taxon>Coleoptera</taxon>
        <taxon>Polyphaga</taxon>
        <taxon>Cucujiformia</taxon>
        <taxon>Curculionidae</taxon>
        <taxon>Scolytinae</taxon>
        <taxon>Dendroctonus</taxon>
    </lineage>
</organism>
<dbReference type="Gene3D" id="2.10.90.10">
    <property type="entry name" value="Cystine-knot cytokines"/>
    <property type="match status" value="1"/>
</dbReference>
<keyword evidence="3" id="KW-0325">Glycoprotein</keyword>